<reference evidence="2 3" key="1">
    <citation type="submission" date="2016-10" db="EMBL/GenBank/DDBJ databases">
        <authorList>
            <person name="de Groot N.N."/>
        </authorList>
    </citation>
    <scope>NUCLEOTIDE SEQUENCE [LARGE SCALE GENOMIC DNA]</scope>
    <source>
        <strain evidence="2 3">DSM 22024</strain>
    </source>
</reference>
<dbReference type="RefSeq" id="WP_092649395.1">
    <property type="nucleotide sequence ID" value="NZ_LT629732.1"/>
</dbReference>
<dbReference type="OrthoDB" id="8479674at2"/>
<feature type="domain" description="Aminoglycoside phosphotransferase" evidence="1">
    <location>
        <begin position="167"/>
        <end position="358"/>
    </location>
</feature>
<accession>A0A1H1L0W9</accession>
<keyword evidence="3" id="KW-1185">Reference proteome</keyword>
<dbReference type="Pfam" id="PF01636">
    <property type="entry name" value="APH"/>
    <property type="match status" value="1"/>
</dbReference>
<keyword evidence="2" id="KW-0808">Transferase</keyword>
<dbReference type="InterPro" id="IPR002575">
    <property type="entry name" value="Aminoglycoside_PTrfase"/>
</dbReference>
<proteinExistence type="predicted"/>
<evidence type="ECO:0000313" key="3">
    <source>
        <dbReference type="Proteomes" id="UP000198983"/>
    </source>
</evidence>
<organism evidence="2 3">
    <name type="scientific">Actinopolymorpha singaporensis</name>
    <dbReference type="NCBI Taxonomy" id="117157"/>
    <lineage>
        <taxon>Bacteria</taxon>
        <taxon>Bacillati</taxon>
        <taxon>Actinomycetota</taxon>
        <taxon>Actinomycetes</taxon>
        <taxon>Propionibacteriales</taxon>
        <taxon>Actinopolymorphaceae</taxon>
        <taxon>Actinopolymorpha</taxon>
    </lineage>
</organism>
<dbReference type="Proteomes" id="UP000198983">
    <property type="component" value="Chromosome I"/>
</dbReference>
<evidence type="ECO:0000313" key="2">
    <source>
        <dbReference type="EMBL" id="SDR68166.1"/>
    </source>
</evidence>
<dbReference type="GO" id="GO:0016740">
    <property type="term" value="F:transferase activity"/>
    <property type="evidence" value="ECO:0007669"/>
    <property type="project" value="UniProtKB-KW"/>
</dbReference>
<gene>
    <name evidence="2" type="ORF">SAMN04489717_0025</name>
</gene>
<name>A0A1H1L0W9_9ACTN</name>
<dbReference type="STRING" id="117157.SAMN04489717_0025"/>
<dbReference type="AlphaFoldDB" id="A0A1H1L0W9"/>
<protein>
    <submittedName>
        <fullName evidence="2">Phosphotransferase enzyme family protein</fullName>
    </submittedName>
</protein>
<evidence type="ECO:0000259" key="1">
    <source>
        <dbReference type="Pfam" id="PF01636"/>
    </source>
</evidence>
<dbReference type="EMBL" id="LT629732">
    <property type="protein sequence ID" value="SDR68166.1"/>
    <property type="molecule type" value="Genomic_DNA"/>
</dbReference>
<dbReference type="SUPFAM" id="SSF56112">
    <property type="entry name" value="Protein kinase-like (PK-like)"/>
    <property type="match status" value="1"/>
</dbReference>
<sequence>MSELPWPATEDRHQTTLEALLETIRLLWPAPACSRAEGPLPQDHRVVREYALLPDRRQPRLALPVGTPRVAAELFRKYSQGLSRRERYSRAAMARLAGTRLGNSAVARFAPDRLTVSVPAGRPVESIEDHLSQLLGSDVLVTVGVGPPRANRKPILRALTPDGRTLAFVKVGSSPVTTELVRGEAEALGLYWSAGPAGQLVRAPRVLHHGRWRSLELLVLEPMLPGRTRWSRPDVPTAAMAELGGRLGTTRRPLDRSLVWEGARAGPPALTDPDQAAALARIVATVERRFGSTPLTFGAWHGDWTPWNMAWDDDQVLLWDFERFAVGVPLGFDLAHYRLQSMLRSYGEAAAAERARAGLLTGGAARGSAGEAAGDCAPGDDPEAVQVVYLVELARRYAVASQPVEGTPLRARTAWLIALLRGLVDR</sequence>
<dbReference type="InterPro" id="IPR011009">
    <property type="entry name" value="Kinase-like_dom_sf"/>
</dbReference>